<name>A0ABW3WJI0_9FLAO</name>
<gene>
    <name evidence="1" type="ORF">ACFQ5N_00860</name>
</gene>
<dbReference type="EMBL" id="JBHTMV010000001">
    <property type="protein sequence ID" value="MFD1292369.1"/>
    <property type="molecule type" value="Genomic_DNA"/>
</dbReference>
<organism evidence="1 2">
    <name type="scientific">Lutibacter holmesii</name>
    <dbReference type="NCBI Taxonomy" id="1137985"/>
    <lineage>
        <taxon>Bacteria</taxon>
        <taxon>Pseudomonadati</taxon>
        <taxon>Bacteroidota</taxon>
        <taxon>Flavobacteriia</taxon>
        <taxon>Flavobacteriales</taxon>
        <taxon>Flavobacteriaceae</taxon>
        <taxon>Lutibacter</taxon>
    </lineage>
</organism>
<dbReference type="Proteomes" id="UP001597241">
    <property type="component" value="Unassembled WGS sequence"/>
</dbReference>
<sequence length="88" mass="10531">MKNILDVLQPNNTGYVKLNPDKEIYFGNKSQYPIWKGILNDLKIEIILKNSDSYTIESYDFIDFPISEKNLKEKIVNWIDEYINEKWK</sequence>
<dbReference type="RefSeq" id="WP_386806942.1">
    <property type="nucleotide sequence ID" value="NZ_JBHTMV010000001.1"/>
</dbReference>
<evidence type="ECO:0000313" key="1">
    <source>
        <dbReference type="EMBL" id="MFD1292369.1"/>
    </source>
</evidence>
<reference evidence="2" key="1">
    <citation type="journal article" date="2019" name="Int. J. Syst. Evol. Microbiol.">
        <title>The Global Catalogue of Microorganisms (GCM) 10K type strain sequencing project: providing services to taxonomists for standard genome sequencing and annotation.</title>
        <authorList>
            <consortium name="The Broad Institute Genomics Platform"/>
            <consortium name="The Broad Institute Genome Sequencing Center for Infectious Disease"/>
            <person name="Wu L."/>
            <person name="Ma J."/>
        </authorList>
    </citation>
    <scope>NUCLEOTIDE SEQUENCE [LARGE SCALE GENOMIC DNA]</scope>
    <source>
        <strain evidence="2">CCUG 62221</strain>
    </source>
</reference>
<comment type="caution">
    <text evidence="1">The sequence shown here is derived from an EMBL/GenBank/DDBJ whole genome shotgun (WGS) entry which is preliminary data.</text>
</comment>
<evidence type="ECO:0000313" key="2">
    <source>
        <dbReference type="Proteomes" id="UP001597241"/>
    </source>
</evidence>
<accession>A0ABW3WJI0</accession>
<keyword evidence="2" id="KW-1185">Reference proteome</keyword>
<proteinExistence type="predicted"/>
<protein>
    <submittedName>
        <fullName evidence="1">Uncharacterized protein</fullName>
    </submittedName>
</protein>